<dbReference type="Proteomes" id="UP000887581">
    <property type="component" value="Unplaced"/>
</dbReference>
<reference evidence="3" key="1">
    <citation type="submission" date="2022-11" db="UniProtKB">
        <authorList>
            <consortium name="WormBaseParasite"/>
        </authorList>
    </citation>
    <scope>IDENTIFICATION</scope>
</reference>
<dbReference type="AlphaFoldDB" id="A0A915PV30"/>
<accession>A0A915PV30</accession>
<name>A0A915PV30_9BILA</name>
<keyword evidence="1" id="KW-0732">Signal</keyword>
<dbReference type="WBParaSite" id="sdigi.contig28.g2151.t1">
    <property type="protein sequence ID" value="sdigi.contig28.g2151.t1"/>
    <property type="gene ID" value="sdigi.contig28.g2151"/>
</dbReference>
<proteinExistence type="predicted"/>
<sequence>MGLSAIITLVICFGDLVSGYTNEQMRHLSPALLLEDSINSLMRLHDLSYKRSFGERTHASPAMELSDNLDDLISLQNIGKRSASSAEDQLAQQFNVMQHFATTGKKRSLSPATEFQQRLKVPQVLIDVGR</sequence>
<evidence type="ECO:0000313" key="2">
    <source>
        <dbReference type="Proteomes" id="UP000887581"/>
    </source>
</evidence>
<organism evidence="2 3">
    <name type="scientific">Setaria digitata</name>
    <dbReference type="NCBI Taxonomy" id="48799"/>
    <lineage>
        <taxon>Eukaryota</taxon>
        <taxon>Metazoa</taxon>
        <taxon>Ecdysozoa</taxon>
        <taxon>Nematoda</taxon>
        <taxon>Chromadorea</taxon>
        <taxon>Rhabditida</taxon>
        <taxon>Spirurina</taxon>
        <taxon>Spiruromorpha</taxon>
        <taxon>Filarioidea</taxon>
        <taxon>Setariidae</taxon>
        <taxon>Setaria</taxon>
    </lineage>
</organism>
<feature type="signal peptide" evidence="1">
    <location>
        <begin position="1"/>
        <end position="19"/>
    </location>
</feature>
<evidence type="ECO:0000256" key="1">
    <source>
        <dbReference type="SAM" id="SignalP"/>
    </source>
</evidence>
<evidence type="ECO:0000313" key="3">
    <source>
        <dbReference type="WBParaSite" id="sdigi.contig28.g2151.t1"/>
    </source>
</evidence>
<keyword evidence="2" id="KW-1185">Reference proteome</keyword>
<protein>
    <submittedName>
        <fullName evidence="3">Uncharacterized protein</fullName>
    </submittedName>
</protein>
<feature type="chain" id="PRO_5037987018" evidence="1">
    <location>
        <begin position="20"/>
        <end position="130"/>
    </location>
</feature>